<name>U4LMS6_PYROM</name>
<proteinExistence type="predicted"/>
<dbReference type="Proteomes" id="UP000018144">
    <property type="component" value="Unassembled WGS sequence"/>
</dbReference>
<dbReference type="InterPro" id="IPR020915">
    <property type="entry name" value="UPF0311"/>
</dbReference>
<dbReference type="PANTHER" id="PTHR37315">
    <property type="entry name" value="UPF0311 PROTEIN BLR7842"/>
    <property type="match status" value="1"/>
</dbReference>
<dbReference type="AlphaFoldDB" id="U4LMS6"/>
<evidence type="ECO:0000313" key="1">
    <source>
        <dbReference type="EMBL" id="CCX30645.1"/>
    </source>
</evidence>
<organism evidence="1 2">
    <name type="scientific">Pyronema omphalodes (strain CBS 100304)</name>
    <name type="common">Pyronema confluens</name>
    <dbReference type="NCBI Taxonomy" id="1076935"/>
    <lineage>
        <taxon>Eukaryota</taxon>
        <taxon>Fungi</taxon>
        <taxon>Dikarya</taxon>
        <taxon>Ascomycota</taxon>
        <taxon>Pezizomycotina</taxon>
        <taxon>Pezizomycetes</taxon>
        <taxon>Pezizales</taxon>
        <taxon>Pyronemataceae</taxon>
        <taxon>Pyronema</taxon>
    </lineage>
</organism>
<dbReference type="eggNOG" id="ENOG502S915">
    <property type="taxonomic scope" value="Eukaryota"/>
</dbReference>
<keyword evidence="2" id="KW-1185">Reference proteome</keyword>
<protein>
    <submittedName>
        <fullName evidence="1">Similar to UPF0311 protein yveG acc. no. O07005</fullName>
    </submittedName>
</protein>
<dbReference type="PANTHER" id="PTHR37315:SF1">
    <property type="entry name" value="UPF0311 PROTEIN BLR7842"/>
    <property type="match status" value="1"/>
</dbReference>
<evidence type="ECO:0000313" key="2">
    <source>
        <dbReference type="Proteomes" id="UP000018144"/>
    </source>
</evidence>
<dbReference type="OMA" id="NSFTHFT"/>
<dbReference type="OrthoDB" id="2544694at2759"/>
<dbReference type="EMBL" id="HF935459">
    <property type="protein sequence ID" value="CCX30645.1"/>
    <property type="molecule type" value="Genomic_DNA"/>
</dbReference>
<dbReference type="Gene3D" id="2.40.160.20">
    <property type="match status" value="1"/>
</dbReference>
<accession>U4LMS6</accession>
<sequence>MSFPTLRPFCTVIAAIDPPRNVGTLNRGNRQVFVNITSLALKTVEGVSPQIDASLVMGGDWIHADPDNGHLRLDVRSVLKTADDATITFTYTGIITVNEAIGKVLSGAPDAKTCEFGNILSVPAFQTGDEKYKELENKVFVASGRFVIDSEGTKVEYAVSEVLA</sequence>
<dbReference type="Pfam" id="PF11578">
    <property type="entry name" value="DUF3237"/>
    <property type="match status" value="1"/>
</dbReference>
<gene>
    <name evidence="1" type="ORF">PCON_08982</name>
</gene>
<reference evidence="1 2" key="1">
    <citation type="journal article" date="2013" name="PLoS Genet.">
        <title>The genome and development-dependent transcriptomes of Pyronema confluens: a window into fungal evolution.</title>
        <authorList>
            <person name="Traeger S."/>
            <person name="Altegoer F."/>
            <person name="Freitag M."/>
            <person name="Gabaldon T."/>
            <person name="Kempken F."/>
            <person name="Kumar A."/>
            <person name="Marcet-Houben M."/>
            <person name="Poggeler S."/>
            <person name="Stajich J.E."/>
            <person name="Nowrousian M."/>
        </authorList>
    </citation>
    <scope>NUCLEOTIDE SEQUENCE [LARGE SCALE GENOMIC DNA]</scope>
    <source>
        <strain evidence="2">CBS 100304</strain>
        <tissue evidence="1">Vegetative mycelium</tissue>
    </source>
</reference>